<dbReference type="PROSITE" id="PS00079">
    <property type="entry name" value="MULTICOPPER_OXIDASE1"/>
    <property type="match status" value="1"/>
</dbReference>
<evidence type="ECO:0000256" key="2">
    <source>
        <dbReference type="ARBA" id="ARBA00022723"/>
    </source>
</evidence>
<evidence type="ECO:0000259" key="9">
    <source>
        <dbReference type="Pfam" id="PF07732"/>
    </source>
</evidence>
<accession>A0ABR4BZ75</accession>
<dbReference type="PROSITE" id="PS00080">
    <property type="entry name" value="MULTICOPPER_OXIDASE2"/>
    <property type="match status" value="1"/>
</dbReference>
<dbReference type="Pfam" id="PF07732">
    <property type="entry name" value="Cu-oxidase_3"/>
    <property type="match status" value="1"/>
</dbReference>
<dbReference type="Proteomes" id="UP001595075">
    <property type="component" value="Unassembled WGS sequence"/>
</dbReference>
<dbReference type="Pfam" id="PF00394">
    <property type="entry name" value="Cu-oxidase"/>
    <property type="match status" value="1"/>
</dbReference>
<evidence type="ECO:0000256" key="4">
    <source>
        <dbReference type="ARBA" id="ARBA00023008"/>
    </source>
</evidence>
<evidence type="ECO:0000256" key="6">
    <source>
        <dbReference type="SAM" id="SignalP"/>
    </source>
</evidence>
<evidence type="ECO:0000256" key="3">
    <source>
        <dbReference type="ARBA" id="ARBA00023002"/>
    </source>
</evidence>
<comment type="similarity">
    <text evidence="1">Belongs to the multicopper oxidase family.</text>
</comment>
<evidence type="ECO:0000313" key="10">
    <source>
        <dbReference type="EMBL" id="KAL2062953.1"/>
    </source>
</evidence>
<dbReference type="PANTHER" id="PTHR11709">
    <property type="entry name" value="MULTI-COPPER OXIDASE"/>
    <property type="match status" value="1"/>
</dbReference>
<dbReference type="Gene3D" id="2.60.40.420">
    <property type="entry name" value="Cupredoxins - blue copper proteins"/>
    <property type="match status" value="3"/>
</dbReference>
<keyword evidence="2" id="KW-0479">Metal-binding</keyword>
<gene>
    <name evidence="10" type="ORF">VTL71DRAFT_6025</name>
</gene>
<keyword evidence="4" id="KW-0186">Copper</keyword>
<keyword evidence="11" id="KW-1185">Reference proteome</keyword>
<dbReference type="InterPro" id="IPR002355">
    <property type="entry name" value="Cu_oxidase_Cu_BS"/>
</dbReference>
<feature type="chain" id="PRO_5045324791" description="Laccase" evidence="6">
    <location>
        <begin position="21"/>
        <end position="597"/>
    </location>
</feature>
<feature type="signal peptide" evidence="6">
    <location>
        <begin position="1"/>
        <end position="20"/>
    </location>
</feature>
<evidence type="ECO:0000259" key="8">
    <source>
        <dbReference type="Pfam" id="PF07731"/>
    </source>
</evidence>
<comment type="caution">
    <text evidence="10">The sequence shown here is derived from an EMBL/GenBank/DDBJ whole genome shotgun (WGS) entry which is preliminary data.</text>
</comment>
<dbReference type="InterPro" id="IPR011707">
    <property type="entry name" value="Cu-oxidase-like_N"/>
</dbReference>
<evidence type="ECO:0000313" key="11">
    <source>
        <dbReference type="Proteomes" id="UP001595075"/>
    </source>
</evidence>
<protein>
    <recommendedName>
        <fullName evidence="12">Laccase</fullName>
    </recommendedName>
</protein>
<dbReference type="PANTHER" id="PTHR11709:SF145">
    <property type="entry name" value="LCC1"/>
    <property type="match status" value="1"/>
</dbReference>
<dbReference type="InterPro" id="IPR008972">
    <property type="entry name" value="Cupredoxin"/>
</dbReference>
<dbReference type="InterPro" id="IPR045087">
    <property type="entry name" value="Cu-oxidase_fam"/>
</dbReference>
<name>A0ABR4BZ75_9HELO</name>
<keyword evidence="3" id="KW-0560">Oxidoreductase</keyword>
<evidence type="ECO:0000256" key="5">
    <source>
        <dbReference type="SAM" id="MobiDB-lite"/>
    </source>
</evidence>
<feature type="domain" description="Plastocyanin-like" evidence="7">
    <location>
        <begin position="210"/>
        <end position="348"/>
    </location>
</feature>
<organism evidence="10 11">
    <name type="scientific">Oculimacula yallundae</name>
    <dbReference type="NCBI Taxonomy" id="86028"/>
    <lineage>
        <taxon>Eukaryota</taxon>
        <taxon>Fungi</taxon>
        <taxon>Dikarya</taxon>
        <taxon>Ascomycota</taxon>
        <taxon>Pezizomycotina</taxon>
        <taxon>Leotiomycetes</taxon>
        <taxon>Helotiales</taxon>
        <taxon>Ploettnerulaceae</taxon>
        <taxon>Oculimacula</taxon>
    </lineage>
</organism>
<feature type="domain" description="Plastocyanin-like" evidence="9">
    <location>
        <begin position="83"/>
        <end position="199"/>
    </location>
</feature>
<feature type="domain" description="Plastocyanin-like" evidence="8">
    <location>
        <begin position="452"/>
        <end position="563"/>
    </location>
</feature>
<dbReference type="InterPro" id="IPR033138">
    <property type="entry name" value="Cu_oxidase_CS"/>
</dbReference>
<evidence type="ECO:0000259" key="7">
    <source>
        <dbReference type="Pfam" id="PF00394"/>
    </source>
</evidence>
<feature type="region of interest" description="Disordered" evidence="5">
    <location>
        <begin position="54"/>
        <end position="75"/>
    </location>
</feature>
<dbReference type="InterPro" id="IPR001117">
    <property type="entry name" value="Cu-oxidase_2nd"/>
</dbReference>
<dbReference type="SUPFAM" id="SSF49503">
    <property type="entry name" value="Cupredoxins"/>
    <property type="match status" value="3"/>
</dbReference>
<dbReference type="EMBL" id="JAZHXI010000016">
    <property type="protein sequence ID" value="KAL2062953.1"/>
    <property type="molecule type" value="Genomic_DNA"/>
</dbReference>
<sequence>MILNTVLSAACLAFAAGAQATADHTPAAPYGYSPLGTLQQKPLPKFLTNNPLPNGYPWGKKTSKDDPNSPPSTGVTRYYDFTVSRGQAAPDGFLKDVMYVNNQFPGPLIEANWGDWIQVVVHNNITAPEEGTTIHWHGFLQRGSQWMDGVPSISQCPIAPGASFTYRFRAESYGTTWYHSHYSAQYLDGAFGPMVIYGPTHTKFDTDLGIVMIQDYYHAEYYKPMSAVMSNNATLQVVFSDSALINGRMPFNCSLAAKGTTCNSTNAQYSKFRVKSGRTYKLRLVNPSAGSLEYFSIDGQELTIISNDFVDIVPYKTNIVTLGVGQRSDVLWTPKGNGSVWMRTESTGKFCGGGRSASPRARAVVLLDNSPETTIPTTTAFPSLPDDGQCANDPLNKTVPYYSKPLTKPTVTYNITINNPINSTGHKLFTMNGVPFQGNYNDPILLNAEEKNYTYPMDPKYNVVNFATNSSIRIVVWNNNSSPHPMHLHGHDYWVLHDGPGQWDGISINNPSNPQRRDTQNLAPFGHNVIQFDADNPGIWPFHCHIGWHLSQGLLMTFMERPAELTSREIPYVMAQTCKDWDAWTSKHVVDQIDSGL</sequence>
<dbReference type="CDD" id="cd13854">
    <property type="entry name" value="CuRO_1_MaLCC_like"/>
    <property type="match status" value="1"/>
</dbReference>
<keyword evidence="6" id="KW-0732">Signal</keyword>
<dbReference type="InterPro" id="IPR011706">
    <property type="entry name" value="Cu-oxidase_C"/>
</dbReference>
<evidence type="ECO:0000256" key="1">
    <source>
        <dbReference type="ARBA" id="ARBA00010609"/>
    </source>
</evidence>
<reference evidence="10 11" key="1">
    <citation type="journal article" date="2024" name="Commun. Biol.">
        <title>Comparative genomic analysis of thermophilic fungi reveals convergent evolutionary adaptations and gene losses.</title>
        <authorList>
            <person name="Steindorff A.S."/>
            <person name="Aguilar-Pontes M.V."/>
            <person name="Robinson A.J."/>
            <person name="Andreopoulos B."/>
            <person name="LaButti K."/>
            <person name="Kuo A."/>
            <person name="Mondo S."/>
            <person name="Riley R."/>
            <person name="Otillar R."/>
            <person name="Haridas S."/>
            <person name="Lipzen A."/>
            <person name="Grimwood J."/>
            <person name="Schmutz J."/>
            <person name="Clum A."/>
            <person name="Reid I.D."/>
            <person name="Moisan M.C."/>
            <person name="Butler G."/>
            <person name="Nguyen T.T.M."/>
            <person name="Dewar K."/>
            <person name="Conant G."/>
            <person name="Drula E."/>
            <person name="Henrissat B."/>
            <person name="Hansel C."/>
            <person name="Singer S."/>
            <person name="Hutchinson M.I."/>
            <person name="de Vries R.P."/>
            <person name="Natvig D.O."/>
            <person name="Powell A.J."/>
            <person name="Tsang A."/>
            <person name="Grigoriev I.V."/>
        </authorList>
    </citation>
    <scope>NUCLEOTIDE SEQUENCE [LARGE SCALE GENOMIC DNA]</scope>
    <source>
        <strain evidence="10 11">CBS 494.80</strain>
    </source>
</reference>
<dbReference type="CDD" id="cd13901">
    <property type="entry name" value="CuRO_3_MaLCC_like"/>
    <property type="match status" value="1"/>
</dbReference>
<proteinExistence type="inferred from homology"/>
<dbReference type="Pfam" id="PF07731">
    <property type="entry name" value="Cu-oxidase_2"/>
    <property type="match status" value="1"/>
</dbReference>
<evidence type="ECO:0008006" key="12">
    <source>
        <dbReference type="Google" id="ProtNLM"/>
    </source>
</evidence>